<dbReference type="RefSeq" id="WP_032570795.1">
    <property type="nucleotide sequence ID" value="NZ_JGCY01000210.1"/>
</dbReference>
<dbReference type="AlphaFoldDB" id="A0A015W6U5"/>
<feature type="domain" description="Bacteriophage T5 Orf172 DNA-binding" evidence="1">
    <location>
        <begin position="17"/>
        <end position="99"/>
    </location>
</feature>
<evidence type="ECO:0000313" key="3">
    <source>
        <dbReference type="Proteomes" id="UP000020529"/>
    </source>
</evidence>
<name>A0A015W6U5_BACFG</name>
<dbReference type="SMART" id="SM00974">
    <property type="entry name" value="T5orf172"/>
    <property type="match status" value="1"/>
</dbReference>
<organism evidence="2 3">
    <name type="scientific">Bacteroides fragilis str. 3988T(B)14</name>
    <dbReference type="NCBI Taxonomy" id="1339315"/>
    <lineage>
        <taxon>Bacteria</taxon>
        <taxon>Pseudomonadati</taxon>
        <taxon>Bacteroidota</taxon>
        <taxon>Bacteroidia</taxon>
        <taxon>Bacteroidales</taxon>
        <taxon>Bacteroidaceae</taxon>
        <taxon>Bacteroides</taxon>
    </lineage>
</organism>
<accession>A0A015W6U5</accession>
<dbReference type="EMBL" id="JGCY01000210">
    <property type="protein sequence ID" value="EXY76215.1"/>
    <property type="molecule type" value="Genomic_DNA"/>
</dbReference>
<reference evidence="2 3" key="1">
    <citation type="submission" date="2014-02" db="EMBL/GenBank/DDBJ databases">
        <authorList>
            <person name="Sears C."/>
            <person name="Carroll K."/>
            <person name="Sack B.R."/>
            <person name="Qadri F."/>
            <person name="Myers L.L."/>
            <person name="Chung G.-T."/>
            <person name="Escheverria P."/>
            <person name="Fraser C.M."/>
            <person name="Sadzewicz L."/>
            <person name="Shefchek K.A."/>
            <person name="Tallon L."/>
            <person name="Das S.P."/>
            <person name="Daugherty S."/>
            <person name="Mongodin E.F."/>
        </authorList>
    </citation>
    <scope>NUCLEOTIDE SEQUENCE [LARGE SCALE GENOMIC DNA]</scope>
    <source>
        <strain evidence="3">3988T(B)14</strain>
    </source>
</reference>
<evidence type="ECO:0000313" key="2">
    <source>
        <dbReference type="EMBL" id="EXY76215.1"/>
    </source>
</evidence>
<dbReference type="InterPro" id="IPR018306">
    <property type="entry name" value="Phage_T5_Orf172_DNA-bd"/>
</dbReference>
<gene>
    <name evidence="2" type="ORF">M124_4932</name>
</gene>
<comment type="caution">
    <text evidence="2">The sequence shown here is derived from an EMBL/GenBank/DDBJ whole genome shotgun (WGS) entry which is preliminary data.</text>
</comment>
<dbReference type="Proteomes" id="UP000020529">
    <property type="component" value="Unassembled WGS sequence"/>
</dbReference>
<protein>
    <submittedName>
        <fullName evidence="2">Meiotically up-regulated protein 113 family protein</fullName>
    </submittedName>
</protein>
<sequence length="245" mass="28614">MDKVREPGFVYILTNPSFREDWVKIGKSARPVDVRSKELDNTAVPLPFEIYATIRTIKYNEVEKLVHELIDSLTDFRIRRNREFFNVNPQRALEIFKKIALTIDDAVITEYTDNRPISNNSGSVVYQDAHNKDKDYTKYSLNGNGVFGKGKLALEVIRCYVQENQICYQDLIAILPKKLIKTVKEVDDWKRQTKDKKKDTRWFEHDVLESCDGVKFLVSTQHGKNNIDKIFELANKFGYEIKELK</sequence>
<proteinExistence type="predicted"/>
<dbReference type="PATRIC" id="fig|1339315.3.peg.793"/>
<dbReference type="Pfam" id="PF10544">
    <property type="entry name" value="T5orf172"/>
    <property type="match status" value="1"/>
</dbReference>
<evidence type="ECO:0000259" key="1">
    <source>
        <dbReference type="SMART" id="SM00974"/>
    </source>
</evidence>